<proteinExistence type="predicted"/>
<accession>A0A2K1KGW6</accession>
<name>A0A2K1KGW6_PHYPA</name>
<dbReference type="InParanoid" id="A0A2K1KGW6"/>
<evidence type="ECO:0000313" key="1">
    <source>
        <dbReference type="EMBL" id="PNR53003.1"/>
    </source>
</evidence>
<dbReference type="EMBL" id="ABEU02000006">
    <property type="protein sequence ID" value="PNR53003.1"/>
    <property type="molecule type" value="Genomic_DNA"/>
</dbReference>
<dbReference type="EnsemblPlants" id="Pp3c6_23440V3.1">
    <property type="protein sequence ID" value="Pp3c6_23440V3.1"/>
    <property type="gene ID" value="Pp3c6_23440"/>
</dbReference>
<dbReference type="Proteomes" id="UP000006727">
    <property type="component" value="Chromosome 6"/>
</dbReference>
<sequence>MLATRTPQSLYNGHQFLCLKED</sequence>
<keyword evidence="3" id="KW-1185">Reference proteome</keyword>
<reference evidence="1 3" key="2">
    <citation type="journal article" date="2018" name="Plant J.">
        <title>The Physcomitrella patens chromosome-scale assembly reveals moss genome structure and evolution.</title>
        <authorList>
            <person name="Lang D."/>
            <person name="Ullrich K.K."/>
            <person name="Murat F."/>
            <person name="Fuchs J."/>
            <person name="Jenkins J."/>
            <person name="Haas F.B."/>
            <person name="Piednoel M."/>
            <person name="Gundlach H."/>
            <person name="Van Bel M."/>
            <person name="Meyberg R."/>
            <person name="Vives C."/>
            <person name="Morata J."/>
            <person name="Symeonidi A."/>
            <person name="Hiss M."/>
            <person name="Muchero W."/>
            <person name="Kamisugi Y."/>
            <person name="Saleh O."/>
            <person name="Blanc G."/>
            <person name="Decker E.L."/>
            <person name="van Gessel N."/>
            <person name="Grimwood J."/>
            <person name="Hayes R.D."/>
            <person name="Graham S.W."/>
            <person name="Gunter L.E."/>
            <person name="McDaniel S.F."/>
            <person name="Hoernstein S.N.W."/>
            <person name="Larsson A."/>
            <person name="Li F.W."/>
            <person name="Perroud P.F."/>
            <person name="Phillips J."/>
            <person name="Ranjan P."/>
            <person name="Rokshar D.S."/>
            <person name="Rothfels C.J."/>
            <person name="Schneider L."/>
            <person name="Shu S."/>
            <person name="Stevenson D.W."/>
            <person name="Thummler F."/>
            <person name="Tillich M."/>
            <person name="Villarreal Aguilar J.C."/>
            <person name="Widiez T."/>
            <person name="Wong G.K."/>
            <person name="Wymore A."/>
            <person name="Zhang Y."/>
            <person name="Zimmer A.D."/>
            <person name="Quatrano R.S."/>
            <person name="Mayer K.F.X."/>
            <person name="Goodstein D."/>
            <person name="Casacuberta J.M."/>
            <person name="Vandepoele K."/>
            <person name="Reski R."/>
            <person name="Cuming A.C."/>
            <person name="Tuskan G.A."/>
            <person name="Maumus F."/>
            <person name="Salse J."/>
            <person name="Schmutz J."/>
            <person name="Rensing S.A."/>
        </authorList>
    </citation>
    <scope>NUCLEOTIDE SEQUENCE [LARGE SCALE GENOMIC DNA]</scope>
    <source>
        <strain evidence="2 3">cv. Gransden 2004</strain>
    </source>
</reference>
<gene>
    <name evidence="1" type="ORF">PHYPA_009378</name>
</gene>
<protein>
    <submittedName>
        <fullName evidence="1 2">Uncharacterized protein</fullName>
    </submittedName>
</protein>
<dbReference type="AlphaFoldDB" id="A0A2K1KGW6"/>
<reference evidence="1 3" key="1">
    <citation type="journal article" date="2008" name="Science">
        <title>The Physcomitrella genome reveals evolutionary insights into the conquest of land by plants.</title>
        <authorList>
            <person name="Rensing S."/>
            <person name="Lang D."/>
            <person name="Zimmer A."/>
            <person name="Terry A."/>
            <person name="Salamov A."/>
            <person name="Shapiro H."/>
            <person name="Nishiyama T."/>
            <person name="Perroud P.-F."/>
            <person name="Lindquist E."/>
            <person name="Kamisugi Y."/>
            <person name="Tanahashi T."/>
            <person name="Sakakibara K."/>
            <person name="Fujita T."/>
            <person name="Oishi K."/>
            <person name="Shin-I T."/>
            <person name="Kuroki Y."/>
            <person name="Toyoda A."/>
            <person name="Suzuki Y."/>
            <person name="Hashimoto A."/>
            <person name="Yamaguchi K."/>
            <person name="Sugano A."/>
            <person name="Kohara Y."/>
            <person name="Fujiyama A."/>
            <person name="Anterola A."/>
            <person name="Aoki S."/>
            <person name="Ashton N."/>
            <person name="Barbazuk W.B."/>
            <person name="Barker E."/>
            <person name="Bennetzen J."/>
            <person name="Bezanilla M."/>
            <person name="Blankenship R."/>
            <person name="Cho S.H."/>
            <person name="Dutcher S."/>
            <person name="Estelle M."/>
            <person name="Fawcett J.A."/>
            <person name="Gundlach H."/>
            <person name="Hanada K."/>
            <person name="Heyl A."/>
            <person name="Hicks K.A."/>
            <person name="Hugh J."/>
            <person name="Lohr M."/>
            <person name="Mayer K."/>
            <person name="Melkozernov A."/>
            <person name="Murata T."/>
            <person name="Nelson D."/>
            <person name="Pils B."/>
            <person name="Prigge M."/>
            <person name="Reiss B."/>
            <person name="Renner T."/>
            <person name="Rombauts S."/>
            <person name="Rushton P."/>
            <person name="Sanderfoot A."/>
            <person name="Schween G."/>
            <person name="Shiu S.-H."/>
            <person name="Stueber K."/>
            <person name="Theodoulou F.L."/>
            <person name="Tu H."/>
            <person name="Van de Peer Y."/>
            <person name="Verrier P.J."/>
            <person name="Waters E."/>
            <person name="Wood A."/>
            <person name="Yang L."/>
            <person name="Cove D."/>
            <person name="Cuming A."/>
            <person name="Hasebe M."/>
            <person name="Lucas S."/>
            <person name="Mishler D.B."/>
            <person name="Reski R."/>
            <person name="Grigoriev I."/>
            <person name="Quatrano R.S."/>
            <person name="Boore J.L."/>
        </authorList>
    </citation>
    <scope>NUCLEOTIDE SEQUENCE [LARGE SCALE GENOMIC DNA]</scope>
    <source>
        <strain evidence="2 3">cv. Gransden 2004</strain>
    </source>
</reference>
<evidence type="ECO:0000313" key="3">
    <source>
        <dbReference type="Proteomes" id="UP000006727"/>
    </source>
</evidence>
<dbReference type="Gramene" id="Pp3c6_23440V3.1">
    <property type="protein sequence ID" value="Pp3c6_23440V3.1"/>
    <property type="gene ID" value="Pp3c6_23440"/>
</dbReference>
<reference evidence="2" key="3">
    <citation type="submission" date="2020-12" db="UniProtKB">
        <authorList>
            <consortium name="EnsemblPlants"/>
        </authorList>
    </citation>
    <scope>IDENTIFICATION</scope>
</reference>
<evidence type="ECO:0000313" key="2">
    <source>
        <dbReference type="EnsemblPlants" id="Pp3c6_23440V3.1"/>
    </source>
</evidence>
<organism evidence="1">
    <name type="scientific">Physcomitrium patens</name>
    <name type="common">Spreading-leaved earth moss</name>
    <name type="synonym">Physcomitrella patens</name>
    <dbReference type="NCBI Taxonomy" id="3218"/>
    <lineage>
        <taxon>Eukaryota</taxon>
        <taxon>Viridiplantae</taxon>
        <taxon>Streptophyta</taxon>
        <taxon>Embryophyta</taxon>
        <taxon>Bryophyta</taxon>
        <taxon>Bryophytina</taxon>
        <taxon>Bryopsida</taxon>
        <taxon>Funariidae</taxon>
        <taxon>Funariales</taxon>
        <taxon>Funariaceae</taxon>
        <taxon>Physcomitrium</taxon>
    </lineage>
</organism>